<dbReference type="RefSeq" id="WP_178359465.1">
    <property type="nucleotide sequence ID" value="NZ_JABFYL010000032.1"/>
</dbReference>
<evidence type="ECO:0000256" key="4">
    <source>
        <dbReference type="ARBA" id="ARBA00022989"/>
    </source>
</evidence>
<dbReference type="PANTHER" id="PTHR43124:SF3">
    <property type="entry name" value="CHLORAMPHENICOL EFFLUX PUMP RV0191"/>
    <property type="match status" value="1"/>
</dbReference>
<gene>
    <name evidence="8" type="ORF">HLY00_1164</name>
</gene>
<evidence type="ECO:0000256" key="6">
    <source>
        <dbReference type="SAM" id="Phobius"/>
    </source>
</evidence>
<dbReference type="PANTHER" id="PTHR43124">
    <property type="entry name" value="PURINE EFFLUX PUMP PBUE"/>
    <property type="match status" value="1"/>
</dbReference>
<dbReference type="Gene3D" id="1.20.1250.20">
    <property type="entry name" value="MFS general substrate transporter like domains"/>
    <property type="match status" value="1"/>
</dbReference>
<dbReference type="Proteomes" id="UP000570517">
    <property type="component" value="Unassembled WGS sequence"/>
</dbReference>
<feature type="domain" description="Major facilitator superfamily (MFS) profile" evidence="7">
    <location>
        <begin position="23"/>
        <end position="395"/>
    </location>
</feature>
<proteinExistence type="predicted"/>
<dbReference type="GO" id="GO:0005886">
    <property type="term" value="C:plasma membrane"/>
    <property type="evidence" value="ECO:0007669"/>
    <property type="project" value="UniProtKB-SubCell"/>
</dbReference>
<feature type="transmembrane region" description="Helical" evidence="6">
    <location>
        <begin position="210"/>
        <end position="232"/>
    </location>
</feature>
<dbReference type="CDD" id="cd17324">
    <property type="entry name" value="MFS_NepI_like"/>
    <property type="match status" value="1"/>
</dbReference>
<dbReference type="PROSITE" id="PS50850">
    <property type="entry name" value="MFS"/>
    <property type="match status" value="1"/>
</dbReference>
<dbReference type="InterPro" id="IPR050189">
    <property type="entry name" value="MFS_Efflux_Transporters"/>
</dbReference>
<dbReference type="SUPFAM" id="SSF103473">
    <property type="entry name" value="MFS general substrate transporter"/>
    <property type="match status" value="1"/>
</dbReference>
<name>A0A850PKR2_9MYCO</name>
<comment type="caution">
    <text evidence="8">The sequence shown here is derived from an EMBL/GenBank/DDBJ whole genome shotgun (WGS) entry which is preliminary data.</text>
</comment>
<evidence type="ECO:0000313" key="8">
    <source>
        <dbReference type="EMBL" id="NVN51128.1"/>
    </source>
</evidence>
<feature type="transmembrane region" description="Helical" evidence="6">
    <location>
        <begin position="306"/>
        <end position="323"/>
    </location>
</feature>
<evidence type="ECO:0000256" key="3">
    <source>
        <dbReference type="ARBA" id="ARBA00022692"/>
    </source>
</evidence>
<feature type="transmembrane region" description="Helical" evidence="6">
    <location>
        <begin position="370"/>
        <end position="390"/>
    </location>
</feature>
<sequence length="412" mass="42252">MINSTATDTIAPEQDNARLPSGALLILALMGFVLIASETMPAGLLPQIAAGMNIAEATAGQLVSAYALGTVIAAIPTTAATRGLRRKPLAVFGMLGIFAANVVTAISPDILLSLGVRLFAGACSGLLWGILAGYARRISPPEHAGRALAIASIGVPAGLAFGTPLGSWIGSTWGWRYSFVVLAAIALAAVILTVVWVPDAAGQRATSQMPVMKVFTLPGVALILVVIFAWMLAHNTFYTYIASYLRFADVGLTTQMALVTFGVAAIAGVWATGLLIDRALRMLVLTSIASFVVAGVIFAVAHQSLVAVLTAIVLWGVAFGGAATQLQTAMAESSGENADVANSLVGVAFNTAIFAGGVAGAVLITVDDGLGLPTVMIALALVAFFVALVGRRSAFPARRNSDQAVTTSDKAN</sequence>
<feature type="transmembrane region" description="Helical" evidence="6">
    <location>
        <begin position="147"/>
        <end position="169"/>
    </location>
</feature>
<keyword evidence="3 6" id="KW-0812">Transmembrane</keyword>
<dbReference type="Pfam" id="PF07690">
    <property type="entry name" value="MFS_1"/>
    <property type="match status" value="1"/>
</dbReference>
<feature type="transmembrane region" description="Helical" evidence="6">
    <location>
        <begin position="114"/>
        <end position="135"/>
    </location>
</feature>
<reference evidence="8 9" key="1">
    <citation type="submission" date="2020-05" db="EMBL/GenBank/DDBJ databases">
        <title>Draft genome sequence of Mycobacterium hippocampi DL, isolated from European seabass, Dicentrarchus labrax, reared in fish farms.</title>
        <authorList>
            <person name="Stathopoulou P."/>
            <person name="Asimakis E."/>
            <person name="Tzokas K."/>
            <person name="Batargias C."/>
            <person name="Tsiamis G."/>
        </authorList>
    </citation>
    <scope>NUCLEOTIDE SEQUENCE [LARGE SCALE GENOMIC DNA]</scope>
    <source>
        <strain evidence="8 9">DL</strain>
    </source>
</reference>
<feature type="transmembrane region" description="Helical" evidence="6">
    <location>
        <begin position="57"/>
        <end position="77"/>
    </location>
</feature>
<feature type="transmembrane region" description="Helical" evidence="6">
    <location>
        <begin position="344"/>
        <end position="364"/>
    </location>
</feature>
<dbReference type="InterPro" id="IPR020846">
    <property type="entry name" value="MFS_dom"/>
</dbReference>
<evidence type="ECO:0000259" key="7">
    <source>
        <dbReference type="PROSITE" id="PS50850"/>
    </source>
</evidence>
<accession>A0A850PKR2</accession>
<dbReference type="EMBL" id="JABFYL010000032">
    <property type="protein sequence ID" value="NVN51128.1"/>
    <property type="molecule type" value="Genomic_DNA"/>
</dbReference>
<dbReference type="InterPro" id="IPR036259">
    <property type="entry name" value="MFS_trans_sf"/>
</dbReference>
<feature type="transmembrane region" description="Helical" evidence="6">
    <location>
        <begin position="89"/>
        <end position="108"/>
    </location>
</feature>
<dbReference type="InterPro" id="IPR011701">
    <property type="entry name" value="MFS"/>
</dbReference>
<evidence type="ECO:0000313" key="9">
    <source>
        <dbReference type="Proteomes" id="UP000570517"/>
    </source>
</evidence>
<keyword evidence="4 6" id="KW-1133">Transmembrane helix</keyword>
<feature type="transmembrane region" description="Helical" evidence="6">
    <location>
        <begin position="252"/>
        <end position="276"/>
    </location>
</feature>
<evidence type="ECO:0000256" key="5">
    <source>
        <dbReference type="ARBA" id="ARBA00023136"/>
    </source>
</evidence>
<dbReference type="AlphaFoldDB" id="A0A850PKR2"/>
<feature type="transmembrane region" description="Helical" evidence="6">
    <location>
        <begin position="19"/>
        <end position="37"/>
    </location>
</feature>
<feature type="transmembrane region" description="Helical" evidence="6">
    <location>
        <begin position="283"/>
        <end position="300"/>
    </location>
</feature>
<organism evidence="8 9">
    <name type="scientific">Mycolicibacterium hippocampi</name>
    <dbReference type="NCBI Taxonomy" id="659824"/>
    <lineage>
        <taxon>Bacteria</taxon>
        <taxon>Bacillati</taxon>
        <taxon>Actinomycetota</taxon>
        <taxon>Actinomycetes</taxon>
        <taxon>Mycobacteriales</taxon>
        <taxon>Mycobacteriaceae</taxon>
        <taxon>Mycolicibacterium</taxon>
    </lineage>
</organism>
<evidence type="ECO:0000256" key="2">
    <source>
        <dbReference type="ARBA" id="ARBA00022475"/>
    </source>
</evidence>
<keyword evidence="2" id="KW-1003">Cell membrane</keyword>
<keyword evidence="9" id="KW-1185">Reference proteome</keyword>
<dbReference type="GO" id="GO:0022857">
    <property type="term" value="F:transmembrane transporter activity"/>
    <property type="evidence" value="ECO:0007669"/>
    <property type="project" value="InterPro"/>
</dbReference>
<protein>
    <submittedName>
        <fullName evidence="8">Putative MFS-type transporter</fullName>
    </submittedName>
</protein>
<evidence type="ECO:0000256" key="1">
    <source>
        <dbReference type="ARBA" id="ARBA00004651"/>
    </source>
</evidence>
<comment type="subcellular location">
    <subcellularLocation>
        <location evidence="1">Cell membrane</location>
        <topology evidence="1">Multi-pass membrane protein</topology>
    </subcellularLocation>
</comment>
<feature type="transmembrane region" description="Helical" evidence="6">
    <location>
        <begin position="175"/>
        <end position="198"/>
    </location>
</feature>
<keyword evidence="5 6" id="KW-0472">Membrane</keyword>